<comment type="caution">
    <text evidence="1">The sequence shown here is derived from an EMBL/GenBank/DDBJ whole genome shotgun (WGS) entry which is preliminary data.</text>
</comment>
<gene>
    <name evidence="1" type="ORF">Vadar_006936</name>
</gene>
<proteinExistence type="predicted"/>
<evidence type="ECO:0000313" key="1">
    <source>
        <dbReference type="EMBL" id="KAH7833497.1"/>
    </source>
</evidence>
<reference evidence="1 2" key="1">
    <citation type="journal article" date="2021" name="Hortic Res">
        <title>High-quality reference genome and annotation aids understanding of berry development for evergreen blueberry (Vaccinium darrowii).</title>
        <authorList>
            <person name="Yu J."/>
            <person name="Hulse-Kemp A.M."/>
            <person name="Babiker E."/>
            <person name="Staton M."/>
        </authorList>
    </citation>
    <scope>NUCLEOTIDE SEQUENCE [LARGE SCALE GENOMIC DNA]</scope>
    <source>
        <strain evidence="2">cv. NJ 8807/NJ 8810</strain>
        <tissue evidence="1">Young leaf</tissue>
    </source>
</reference>
<sequence>MRGKEREDLGLDDDLIAFSIIAVDGAVIGGLRLYRTTESNGASMGSVGSRLRYEAKFIEEIVGVLKGKLAGKRLRVADHLELDKNMQNLKKKLEYLRGQENDINVEIKRAVSKPWKRPKKEVEVWLRDVQRLKDEVERLENEVVGEIKVFSRSLLGKHILEKLQEVTVLQEKGRVFNDLVIDELPTGRLLIPPTKDFVDSTKARNKENVWECLMNEDFRRIGVYGMGGVGKTTIMKHIHNLLLQEKGKFDSVFWVTVSKAFNITMLQTDISKVLNLNLSDVEDETIRASQLYAVLSRPKRYVLILDDLWEAFSLESVGIPEPTRSNGCKLVLTTRSLEVCRRMECKAVKVELLTEQEALTLFLNKAVGHDTMLAPEVEEIATEVAKECACLPLAIVTVAASMRGLNGKRDWRNALNELISSTKDASDGESEVFQQLKFSYSRLGNTVLQDCFLYCSLYPEDHDIPVKELIEYWIAEGFIADLNSVEAKFDKGHAILCKLTSTSLLERFTNGYHDYVRVHDLIRDMALRITQGSPRFLVKSGMDLDSVPYDEWSEDLERVSLMHNCIEELPMTPDCPRLTTLFLRRNRLSKIPDSFFTYIRGLKVLDLSYNMIKSLPESISNLENLHAIVLVECHNIECVPSLEKMKALKVFILTYSQIKEAPKGIEELVNLRKLDLSYNLRLETFPISMLHRLSKLQCLQFEGTPVEVLAKDLVCLRQLKVVVIRLHNIPELTGYVTSQRFQGLEKYCLSVGRCISLFEEGKGVCVNIDSEPYRSGLDHLVLPNNITSLMLWGCHDLISLSAIPWLKDARHVGIFRVSGCDGLESIFSLSSFSEDRQISLRTVESFDLSHLPSCRVLFDGIMPLHNISFNLKRLTFRRCDSVKNIFPAQLLHNFPNLEVLAVERCENVEDIIVGDEEMGDSNTTTLPRLRQLYLLSLPRLTSIYAGIMVCESVEVIRVWKCPMVRRLPLSLHMNNEQATAPPALEYILGEDKWWESLRWDDPLSKTILEPFFQKKVLGVKSPPKNDDDKGEQKAAKTVCALYESREFTFLEFFYNYQSDFQSPHIQKRFAQIGPIKIEVKDKTMTVTGKVDPVRVEATLRKHYHSEIFSGIIFGMKASPENRASRSSWTLLPGVELIAMDKKGKELTLTGDIDPVFVVTALRKFCQTEIICHTEIISVGPAEYPRRRKTSLRLFKIGYIMTEFGWRICTNSHSIMTEPSVFHSSKVDARAVEQPEKSPLTATKLVKRVEPNLAQNEKKTVDGGELKRRLCEQLVERTKLWR</sequence>
<name>A0ACB7WYI0_9ERIC</name>
<dbReference type="EMBL" id="CM037152">
    <property type="protein sequence ID" value="KAH7833497.1"/>
    <property type="molecule type" value="Genomic_DNA"/>
</dbReference>
<organism evidence="1 2">
    <name type="scientific">Vaccinium darrowii</name>
    <dbReference type="NCBI Taxonomy" id="229202"/>
    <lineage>
        <taxon>Eukaryota</taxon>
        <taxon>Viridiplantae</taxon>
        <taxon>Streptophyta</taxon>
        <taxon>Embryophyta</taxon>
        <taxon>Tracheophyta</taxon>
        <taxon>Spermatophyta</taxon>
        <taxon>Magnoliopsida</taxon>
        <taxon>eudicotyledons</taxon>
        <taxon>Gunneridae</taxon>
        <taxon>Pentapetalae</taxon>
        <taxon>asterids</taxon>
        <taxon>Ericales</taxon>
        <taxon>Ericaceae</taxon>
        <taxon>Vaccinioideae</taxon>
        <taxon>Vaccinieae</taxon>
        <taxon>Vaccinium</taxon>
    </lineage>
</organism>
<accession>A0ACB7WYI0</accession>
<keyword evidence="2" id="KW-1185">Reference proteome</keyword>
<dbReference type="Proteomes" id="UP000828048">
    <property type="component" value="Chromosome 2"/>
</dbReference>
<protein>
    <submittedName>
        <fullName evidence="1">Uncharacterized protein</fullName>
    </submittedName>
</protein>
<evidence type="ECO:0000313" key="2">
    <source>
        <dbReference type="Proteomes" id="UP000828048"/>
    </source>
</evidence>